<evidence type="ECO:0000256" key="5">
    <source>
        <dbReference type="ARBA" id="ARBA00022989"/>
    </source>
</evidence>
<comment type="caution">
    <text evidence="11">The sequence shown here is derived from an EMBL/GenBank/DDBJ whole genome shotgun (WGS) entry which is preliminary data.</text>
</comment>
<keyword evidence="5 8" id="KW-1133">Transmembrane helix</keyword>
<dbReference type="GO" id="GO:0051117">
    <property type="term" value="F:ATPase binding"/>
    <property type="evidence" value="ECO:0007669"/>
    <property type="project" value="TreeGrafter"/>
</dbReference>
<dbReference type="GO" id="GO:0033179">
    <property type="term" value="C:proton-transporting V-type ATPase, V0 domain"/>
    <property type="evidence" value="ECO:0007669"/>
    <property type="project" value="InterPro"/>
</dbReference>
<dbReference type="Pfam" id="PF18670">
    <property type="entry name" value="V_ATPase_I_N"/>
    <property type="match status" value="1"/>
</dbReference>
<keyword evidence="7 8" id="KW-0472">Membrane</keyword>
<dbReference type="Pfam" id="PF01496">
    <property type="entry name" value="V_ATPase_I"/>
    <property type="match status" value="1"/>
</dbReference>
<evidence type="ECO:0000256" key="2">
    <source>
        <dbReference type="ARBA" id="ARBA00009904"/>
    </source>
</evidence>
<organism evidence="11 12">
    <name type="scientific">Meiothermus granaticius NBRC 107808</name>
    <dbReference type="NCBI Taxonomy" id="1227551"/>
    <lineage>
        <taxon>Bacteria</taxon>
        <taxon>Thermotogati</taxon>
        <taxon>Deinococcota</taxon>
        <taxon>Deinococci</taxon>
        <taxon>Thermales</taxon>
        <taxon>Thermaceae</taxon>
        <taxon>Meiothermus</taxon>
    </lineage>
</organism>
<accession>A0A399FAD7</accession>
<evidence type="ECO:0000256" key="8">
    <source>
        <dbReference type="SAM" id="Phobius"/>
    </source>
</evidence>
<evidence type="ECO:0000259" key="9">
    <source>
        <dbReference type="Pfam" id="PF18274"/>
    </source>
</evidence>
<keyword evidence="3" id="KW-0813">Transport</keyword>
<feature type="transmembrane region" description="Helical" evidence="8">
    <location>
        <begin position="527"/>
        <end position="548"/>
    </location>
</feature>
<feature type="transmembrane region" description="Helical" evidence="8">
    <location>
        <begin position="351"/>
        <end position="381"/>
    </location>
</feature>
<dbReference type="EMBL" id="QWLB01000004">
    <property type="protein sequence ID" value="RIH93607.1"/>
    <property type="molecule type" value="Genomic_DNA"/>
</dbReference>
<keyword evidence="6" id="KW-0406">Ion transport</keyword>
<dbReference type="PANTHER" id="PTHR11629:SF63">
    <property type="entry name" value="V-TYPE PROTON ATPASE SUBUNIT A"/>
    <property type="match status" value="1"/>
</dbReference>
<dbReference type="InterPro" id="IPR002490">
    <property type="entry name" value="V-ATPase_116kDa_su"/>
</dbReference>
<evidence type="ECO:0000313" key="11">
    <source>
        <dbReference type="EMBL" id="RIH93607.1"/>
    </source>
</evidence>
<dbReference type="InterPro" id="IPR040574">
    <property type="entry name" value="V_ATPase_I_N"/>
</dbReference>
<feature type="transmembrane region" description="Helical" evidence="8">
    <location>
        <begin position="595"/>
        <end position="620"/>
    </location>
</feature>
<dbReference type="GO" id="GO:0007035">
    <property type="term" value="P:vacuolar acidification"/>
    <property type="evidence" value="ECO:0007669"/>
    <property type="project" value="TreeGrafter"/>
</dbReference>
<feature type="transmembrane region" description="Helical" evidence="8">
    <location>
        <begin position="411"/>
        <end position="434"/>
    </location>
</feature>
<dbReference type="AlphaFoldDB" id="A0A399FAD7"/>
<reference evidence="11 12" key="1">
    <citation type="submission" date="2018-08" db="EMBL/GenBank/DDBJ databases">
        <title>Meiothermus granaticius genome AF-68 sequencing project.</title>
        <authorList>
            <person name="Da Costa M.S."/>
            <person name="Albuquerque L."/>
            <person name="Raposo P."/>
            <person name="Froufe H.J.C."/>
            <person name="Barroso C.S."/>
            <person name="Egas C."/>
        </authorList>
    </citation>
    <scope>NUCLEOTIDE SEQUENCE [LARGE SCALE GENOMIC DNA]</scope>
    <source>
        <strain evidence="11 12">AF-68</strain>
    </source>
</reference>
<dbReference type="RefSeq" id="WP_170146374.1">
    <property type="nucleotide sequence ID" value="NZ_BJXM01000009.1"/>
</dbReference>
<dbReference type="InterPro" id="IPR041276">
    <property type="entry name" value="V_ATPase_prox"/>
</dbReference>
<dbReference type="Proteomes" id="UP000266178">
    <property type="component" value="Unassembled WGS sequence"/>
</dbReference>
<dbReference type="Gene3D" id="1.20.1460.20">
    <property type="match status" value="1"/>
</dbReference>
<name>A0A399FAD7_9DEIN</name>
<evidence type="ECO:0000256" key="1">
    <source>
        <dbReference type="ARBA" id="ARBA00004141"/>
    </source>
</evidence>
<gene>
    <name evidence="11" type="ORF">Mgrana_00431</name>
</gene>
<dbReference type="PANTHER" id="PTHR11629">
    <property type="entry name" value="VACUOLAR PROTON ATPASES"/>
    <property type="match status" value="1"/>
</dbReference>
<feature type="transmembrane region" description="Helical" evidence="8">
    <location>
        <begin position="499"/>
        <end position="521"/>
    </location>
</feature>
<dbReference type="Gene3D" id="3.30.70.2170">
    <property type="match status" value="1"/>
</dbReference>
<keyword evidence="4 8" id="KW-0812">Transmembrane</keyword>
<dbReference type="Gene3D" id="3.30.70.2750">
    <property type="match status" value="1"/>
</dbReference>
<evidence type="ECO:0000313" key="12">
    <source>
        <dbReference type="Proteomes" id="UP000266178"/>
    </source>
</evidence>
<protein>
    <submittedName>
        <fullName evidence="11">ATPase 116kDa subunit family protein</fullName>
    </submittedName>
</protein>
<feature type="transmembrane region" description="Helical" evidence="8">
    <location>
        <begin position="568"/>
        <end position="589"/>
    </location>
</feature>
<sequence length="657" mass="72027">MTATVEKLIVVGPKRLARELLAELQRAGVVHLDPLRPEELGEYRLSPAEEAELRRWDALASQAEGALSVMGVPAAPGSKSFAGSLEEAEASIQPLAGRTEILGKERSALEEEIQAAHLFGKPAEKLAGLAQGLDTSPRLAVIPFLVSKAEELEAVREALQKALPDRFALDSDALDNQLAVVVVVKRSDLELARSTLSRLGLAELRYPGPFASLSLAQAAARMKERAKLAPEELVGIRGELERLAATSTESLQGLWARAKDESARLKAASDLAAGKYGMALMGWVPQKAKAKVEEALSRLKDQIVYTFELVDEHHEADQAPVTLENPAWAKPFELLHGFLNTPRYGGYDPTLMIAIFFPIFFGMVVGDIGIGILFGLVAWWLGNLSKAGKSLDISFLGATLDPKTNGLISRVLWWMTFWAIVWGFIFGEFFGTFLERLHIFYDPHHAGEGKGLIPILINRLDFERTSTLLIVLCLIFGIFQVLYAFLIKAYYAWKHHSRLHLWEGIGYFAGLFGLVAFAYSFQTGKDAALTTPILIVGLIIFVLGVGLARNPLMIAELPGKGGQILSYIRIYAVGVAGAVLFDLANQVGFGLSERLGFLGILIGLILGVLLVVFIIAVTLLGHVLQPIRLLWIEFATNFGFFEESGRPYRPFKSIQEK</sequence>
<evidence type="ECO:0000256" key="7">
    <source>
        <dbReference type="ARBA" id="ARBA00023136"/>
    </source>
</evidence>
<evidence type="ECO:0000256" key="6">
    <source>
        <dbReference type="ARBA" id="ARBA00023065"/>
    </source>
</evidence>
<evidence type="ECO:0000256" key="4">
    <source>
        <dbReference type="ARBA" id="ARBA00022692"/>
    </source>
</evidence>
<dbReference type="GO" id="GO:0046961">
    <property type="term" value="F:proton-transporting ATPase activity, rotational mechanism"/>
    <property type="evidence" value="ECO:0007669"/>
    <property type="project" value="InterPro"/>
</dbReference>
<proteinExistence type="inferred from homology"/>
<evidence type="ECO:0000259" key="10">
    <source>
        <dbReference type="Pfam" id="PF18670"/>
    </source>
</evidence>
<feature type="domain" description="Vacuolar ATPase subunit I N-terminal proximal lobe" evidence="9">
    <location>
        <begin position="6"/>
        <end position="56"/>
    </location>
</feature>
<dbReference type="Pfam" id="PF18274">
    <property type="entry name" value="V_ATPase_prox"/>
    <property type="match status" value="1"/>
</dbReference>
<comment type="subcellular location">
    <subcellularLocation>
        <location evidence="1">Membrane</location>
        <topology evidence="1">Multi-pass membrane protein</topology>
    </subcellularLocation>
</comment>
<feature type="domain" description="V-type ATP synthase subunit I N-terminal" evidence="10">
    <location>
        <begin position="118"/>
        <end position="205"/>
    </location>
</feature>
<feature type="transmembrane region" description="Helical" evidence="8">
    <location>
        <begin position="468"/>
        <end position="487"/>
    </location>
</feature>
<keyword evidence="12" id="KW-1185">Reference proteome</keyword>
<dbReference type="GO" id="GO:0016471">
    <property type="term" value="C:vacuolar proton-transporting V-type ATPase complex"/>
    <property type="evidence" value="ECO:0007669"/>
    <property type="project" value="TreeGrafter"/>
</dbReference>
<comment type="similarity">
    <text evidence="2">Belongs to the V-ATPase 116 kDa subunit family.</text>
</comment>
<evidence type="ECO:0000256" key="3">
    <source>
        <dbReference type="ARBA" id="ARBA00022448"/>
    </source>
</evidence>